<dbReference type="Pfam" id="PF10278">
    <property type="entry name" value="Med19"/>
    <property type="match status" value="1"/>
</dbReference>
<dbReference type="GO" id="GO:0003712">
    <property type="term" value="F:transcription coregulator activity"/>
    <property type="evidence" value="ECO:0007669"/>
    <property type="project" value="InterPro"/>
</dbReference>
<proteinExistence type="inferred from homology"/>
<feature type="compositionally biased region" description="Low complexity" evidence="9">
    <location>
        <begin position="1"/>
        <end position="20"/>
    </location>
</feature>
<organism evidence="10">
    <name type="scientific">Lichtheimia ramosa</name>
    <dbReference type="NCBI Taxonomy" id="688394"/>
    <lineage>
        <taxon>Eukaryota</taxon>
        <taxon>Fungi</taxon>
        <taxon>Fungi incertae sedis</taxon>
        <taxon>Mucoromycota</taxon>
        <taxon>Mucoromycotina</taxon>
        <taxon>Mucoromycetes</taxon>
        <taxon>Mucorales</taxon>
        <taxon>Lichtheimiaceae</taxon>
        <taxon>Lichtheimia</taxon>
    </lineage>
</organism>
<dbReference type="OrthoDB" id="2160599at2759"/>
<keyword evidence="4" id="KW-0805">Transcription regulation</keyword>
<feature type="compositionally biased region" description="Basic residues" evidence="9">
    <location>
        <begin position="156"/>
        <end position="168"/>
    </location>
</feature>
<feature type="region of interest" description="Disordered" evidence="9">
    <location>
        <begin position="141"/>
        <end position="202"/>
    </location>
</feature>
<dbReference type="PANTHER" id="PTHR28270:SF1">
    <property type="entry name" value="MEDIATOR OF RNA POLYMERASE II TRANSCRIPTION SUBUNIT 19"/>
    <property type="match status" value="1"/>
</dbReference>
<dbReference type="InterPro" id="IPR019403">
    <property type="entry name" value="Mediator_Med19_met"/>
</dbReference>
<keyword evidence="6" id="KW-0804">Transcription</keyword>
<evidence type="ECO:0000256" key="2">
    <source>
        <dbReference type="ARBA" id="ARBA00009259"/>
    </source>
</evidence>
<evidence type="ECO:0000256" key="1">
    <source>
        <dbReference type="ARBA" id="ARBA00004123"/>
    </source>
</evidence>
<feature type="region of interest" description="Disordered" evidence="9">
    <location>
        <begin position="1"/>
        <end position="25"/>
    </location>
</feature>
<name>A0A077WP67_9FUNG</name>
<protein>
    <recommendedName>
        <fullName evidence="3">Mediator of RNA polymerase II transcription subunit 19</fullName>
    </recommendedName>
    <alternativeName>
        <fullName evidence="8">Mediator complex subunit 19</fullName>
    </alternativeName>
</protein>
<evidence type="ECO:0000256" key="5">
    <source>
        <dbReference type="ARBA" id="ARBA00023159"/>
    </source>
</evidence>
<dbReference type="GO" id="GO:0016592">
    <property type="term" value="C:mediator complex"/>
    <property type="evidence" value="ECO:0007669"/>
    <property type="project" value="InterPro"/>
</dbReference>
<evidence type="ECO:0000256" key="8">
    <source>
        <dbReference type="ARBA" id="ARBA00032018"/>
    </source>
</evidence>
<evidence type="ECO:0000256" key="3">
    <source>
        <dbReference type="ARBA" id="ARBA00019615"/>
    </source>
</evidence>
<reference evidence="10" key="1">
    <citation type="journal article" date="2014" name="Genome Announc.">
        <title>De novo whole-genome sequence and genome annotation of Lichtheimia ramosa.</title>
        <authorList>
            <person name="Linde J."/>
            <person name="Schwartze V."/>
            <person name="Binder U."/>
            <person name="Lass-Florl C."/>
            <person name="Voigt K."/>
            <person name="Horn F."/>
        </authorList>
    </citation>
    <scope>NUCLEOTIDE SEQUENCE</scope>
    <source>
        <strain evidence="10">JMRC FSU:6197</strain>
    </source>
</reference>
<dbReference type="AlphaFoldDB" id="A0A077WP67"/>
<keyword evidence="7" id="KW-0539">Nucleus</keyword>
<dbReference type="GO" id="GO:0070847">
    <property type="term" value="C:core mediator complex"/>
    <property type="evidence" value="ECO:0007669"/>
    <property type="project" value="TreeGrafter"/>
</dbReference>
<comment type="subcellular location">
    <subcellularLocation>
        <location evidence="1">Nucleus</location>
    </subcellularLocation>
</comment>
<dbReference type="EMBL" id="LK023328">
    <property type="protein sequence ID" value="CDS08923.1"/>
    <property type="molecule type" value="Genomic_DNA"/>
</dbReference>
<dbReference type="GO" id="GO:0006357">
    <property type="term" value="P:regulation of transcription by RNA polymerase II"/>
    <property type="evidence" value="ECO:0007669"/>
    <property type="project" value="InterPro"/>
</dbReference>
<dbReference type="InterPro" id="IPR013942">
    <property type="entry name" value="Mediator_Med19_fun"/>
</dbReference>
<feature type="compositionally biased region" description="Basic residues" evidence="9">
    <location>
        <begin position="179"/>
        <end position="190"/>
    </location>
</feature>
<evidence type="ECO:0000256" key="4">
    <source>
        <dbReference type="ARBA" id="ARBA00023015"/>
    </source>
</evidence>
<comment type="similarity">
    <text evidence="2">Belongs to the Mediator complex subunit 19 family.</text>
</comment>
<sequence length="202" mass="22497">MASPSTKQQHSPSQQQQQPPRLLGSQDLLTYYNLIPIYDKYVRPYPPPDRGASLDQTLAPYTADLPGKTTVEPDGFLFNLLRDPQVHENGPPIKPFDTDVLREAYSLKPGPIPGFDQSILGTNDGSSSGANTGQYLSADKDVYGTSAGEGDTSGEKKHKKKKKKRKHSHEHEDDGHSHSEHKKKKKRKKQSSSDQQEQVHPM</sequence>
<evidence type="ECO:0000313" key="10">
    <source>
        <dbReference type="EMBL" id="CDS08923.1"/>
    </source>
</evidence>
<keyword evidence="5" id="KW-0010">Activator</keyword>
<evidence type="ECO:0000256" key="7">
    <source>
        <dbReference type="ARBA" id="ARBA00023242"/>
    </source>
</evidence>
<feature type="compositionally biased region" description="Basic and acidic residues" evidence="9">
    <location>
        <begin position="169"/>
        <end position="178"/>
    </location>
</feature>
<evidence type="ECO:0000256" key="9">
    <source>
        <dbReference type="SAM" id="MobiDB-lite"/>
    </source>
</evidence>
<gene>
    <name evidence="10" type="ORF">LRAMOSA10284</name>
</gene>
<accession>A0A077WP67</accession>
<dbReference type="PANTHER" id="PTHR28270">
    <property type="entry name" value="MEDIATOR OF RNA POLYMERASE II TRANSCRIPTION SUBUNIT 19"/>
    <property type="match status" value="1"/>
</dbReference>
<evidence type="ECO:0000256" key="6">
    <source>
        <dbReference type="ARBA" id="ARBA00023163"/>
    </source>
</evidence>